<gene>
    <name evidence="2" type="ORF">EmuJ_001096800</name>
</gene>
<organism evidence="2 3">
    <name type="scientific">Echinococcus multilocularis</name>
    <name type="common">Fox tapeworm</name>
    <dbReference type="NCBI Taxonomy" id="6211"/>
    <lineage>
        <taxon>Eukaryota</taxon>
        <taxon>Metazoa</taxon>
        <taxon>Spiralia</taxon>
        <taxon>Lophotrochozoa</taxon>
        <taxon>Platyhelminthes</taxon>
        <taxon>Cestoda</taxon>
        <taxon>Eucestoda</taxon>
        <taxon>Cyclophyllidea</taxon>
        <taxon>Taeniidae</taxon>
        <taxon>Echinococcus</taxon>
    </lineage>
</organism>
<feature type="compositionally biased region" description="Polar residues" evidence="1">
    <location>
        <begin position="69"/>
        <end position="78"/>
    </location>
</feature>
<dbReference type="PANTHER" id="PTHR23313">
    <property type="entry name" value="TSEC1-RELATED"/>
    <property type="match status" value="1"/>
</dbReference>
<feature type="region of interest" description="Disordered" evidence="1">
    <location>
        <begin position="69"/>
        <end position="90"/>
    </location>
</feature>
<feature type="compositionally biased region" description="Basic and acidic residues" evidence="1">
    <location>
        <begin position="161"/>
        <end position="172"/>
    </location>
</feature>
<keyword evidence="3" id="KW-1185">Reference proteome</keyword>
<feature type="region of interest" description="Disordered" evidence="1">
    <location>
        <begin position="152"/>
        <end position="172"/>
    </location>
</feature>
<name>A0A068YM02_ECHMU</name>
<evidence type="ECO:0000313" key="3">
    <source>
        <dbReference type="Proteomes" id="UP000017246"/>
    </source>
</evidence>
<dbReference type="Proteomes" id="UP000017246">
    <property type="component" value="Unassembled WGS sequence"/>
</dbReference>
<protein>
    <submittedName>
        <fullName evidence="2">Testis expressed sequence 9 protein</fullName>
    </submittedName>
</protein>
<evidence type="ECO:0000313" key="2">
    <source>
        <dbReference type="EMBL" id="CDS43228.1"/>
    </source>
</evidence>
<dbReference type="AlphaFoldDB" id="A0A068YM02"/>
<dbReference type="eggNOG" id="ENOG502QPKV">
    <property type="taxonomic scope" value="Eukaryota"/>
</dbReference>
<evidence type="ECO:0000256" key="1">
    <source>
        <dbReference type="SAM" id="MobiDB-lite"/>
    </source>
</evidence>
<sequence>MFRALVTPIEPVYFVMDGLNEDKEELYRHLNQEINEKTSRLLQEAHDIVNNEKFSIPTSESVYETLNETSQQDLSVPTATPEAKSKLPPDDHLTEAISKLGKNAKTRYLSAKLRVLETENTTLKNDLRAVHGELEKLSAQLQELAQERSRLQRQNVQDSTNLDRLRTELESTKQRAESLTLEKIALERQLETERRQRERDKSDARSVEVRFQRALEDIQRLRGEVDKSRSDKDSVKRQLDAVTNDNRRLERQKSELIVAFKKQMKLIDVLRRQKMLIEASRVLKLTEEEFLKTLDWQMD</sequence>
<accession>A0A068YM02</accession>
<dbReference type="PANTHER" id="PTHR23313:SF0">
    <property type="entry name" value="TESTIS-EXPRESSED PROTEIN 9"/>
    <property type="match status" value="1"/>
</dbReference>
<reference evidence="2" key="2">
    <citation type="submission" date="2015-11" db="EMBL/GenBank/DDBJ databases">
        <authorList>
            <person name="Zhang Y."/>
            <person name="Guo Z."/>
        </authorList>
    </citation>
    <scope>NUCLEOTIDE SEQUENCE</scope>
</reference>
<dbReference type="OrthoDB" id="269872at2759"/>
<dbReference type="STRING" id="6211.A0A068YM02"/>
<reference evidence="2" key="1">
    <citation type="journal article" date="2013" name="Nature">
        <title>The genomes of four tapeworm species reveal adaptations to parasitism.</title>
        <authorList>
            <person name="Tsai I.J."/>
            <person name="Zarowiecki M."/>
            <person name="Holroyd N."/>
            <person name="Garciarrubio A."/>
            <person name="Sanchez-Flores A."/>
            <person name="Brooks K.L."/>
            <person name="Tracey A."/>
            <person name="Bobes R.J."/>
            <person name="Fragoso G."/>
            <person name="Sciutto E."/>
            <person name="Aslett M."/>
            <person name="Beasley H."/>
            <person name="Bennett H.M."/>
            <person name="Cai J."/>
            <person name="Camicia F."/>
            <person name="Clark R."/>
            <person name="Cucher M."/>
            <person name="De Silva N."/>
            <person name="Day T.A."/>
            <person name="Deplazes P."/>
            <person name="Estrada K."/>
            <person name="Fernandez C."/>
            <person name="Holland P.W."/>
            <person name="Hou J."/>
            <person name="Hu S."/>
            <person name="Huckvale T."/>
            <person name="Hung S.S."/>
            <person name="Kamenetzky L."/>
            <person name="Keane J.A."/>
            <person name="Kiss F."/>
            <person name="Koziol U."/>
            <person name="Lambert O."/>
            <person name="Liu K."/>
            <person name="Luo X."/>
            <person name="Luo Y."/>
            <person name="Macchiaroli N."/>
            <person name="Nichol S."/>
            <person name="Paps J."/>
            <person name="Parkinson J."/>
            <person name="Pouchkina-Stantcheva N."/>
            <person name="Riddiford N."/>
            <person name="Rosenzvit M."/>
            <person name="Salinas G."/>
            <person name="Wasmuth J.D."/>
            <person name="Zamanian M."/>
            <person name="Zheng Y."/>
            <person name="Cai X."/>
            <person name="Soberon X."/>
            <person name="Olson P.D."/>
            <person name="Laclette J.P."/>
            <person name="Brehm K."/>
            <person name="Berriman M."/>
            <person name="Garciarrubio A."/>
            <person name="Bobes R.J."/>
            <person name="Fragoso G."/>
            <person name="Sanchez-Flores A."/>
            <person name="Estrada K."/>
            <person name="Cevallos M.A."/>
            <person name="Morett E."/>
            <person name="Gonzalez V."/>
            <person name="Portillo T."/>
            <person name="Ochoa-Leyva A."/>
            <person name="Jose M.V."/>
            <person name="Sciutto E."/>
            <person name="Landa A."/>
            <person name="Jimenez L."/>
            <person name="Valdes V."/>
            <person name="Carrero J.C."/>
            <person name="Larralde C."/>
            <person name="Morales-Montor J."/>
            <person name="Limon-Lason J."/>
            <person name="Soberon X."/>
            <person name="Laclette J.P."/>
        </authorList>
    </citation>
    <scope>NUCLEOTIDE SEQUENCE [LARGE SCALE GENOMIC DNA]</scope>
</reference>
<dbReference type="EMBL" id="LN902844">
    <property type="protein sequence ID" value="CDS43228.1"/>
    <property type="molecule type" value="Genomic_DNA"/>
</dbReference>
<proteinExistence type="predicted"/>
<dbReference type="OMA" id="QISCEYY"/>